<dbReference type="InterPro" id="IPR037522">
    <property type="entry name" value="HD_GYP_dom"/>
</dbReference>
<gene>
    <name evidence="2" type="ORF">ENJ89_05200</name>
</gene>
<dbReference type="NCBIfam" id="TIGR00277">
    <property type="entry name" value="HDIG"/>
    <property type="match status" value="1"/>
</dbReference>
<dbReference type="SMART" id="SM00471">
    <property type="entry name" value="HDc"/>
    <property type="match status" value="1"/>
</dbReference>
<evidence type="ECO:0000259" key="1">
    <source>
        <dbReference type="PROSITE" id="PS51832"/>
    </source>
</evidence>
<protein>
    <submittedName>
        <fullName evidence="2">HD-GYP domain-containing protein</fullName>
    </submittedName>
</protein>
<dbReference type="InterPro" id="IPR021812">
    <property type="entry name" value="DUF3391"/>
</dbReference>
<accession>A0A7V5UEV0</accession>
<dbReference type="PROSITE" id="PS51832">
    <property type="entry name" value="HD_GYP"/>
    <property type="match status" value="1"/>
</dbReference>
<name>A0A7V5UEV0_CALAY</name>
<dbReference type="Proteomes" id="UP000886124">
    <property type="component" value="Unassembled WGS sequence"/>
</dbReference>
<dbReference type="EMBL" id="DROD01000357">
    <property type="protein sequence ID" value="HHJ52569.1"/>
    <property type="molecule type" value="Genomic_DNA"/>
</dbReference>
<dbReference type="Pfam" id="PF11871">
    <property type="entry name" value="DUF3391"/>
    <property type="match status" value="1"/>
</dbReference>
<dbReference type="InterPro" id="IPR003607">
    <property type="entry name" value="HD/PDEase_dom"/>
</dbReference>
<dbReference type="AlphaFoldDB" id="A0A7V5UEV0"/>
<sequence length="405" mass="46477">MIKKVKVDDLRPGVFITDFGRKWFKHPFITNKVRIKNYAMIEKIRRSGIQEVFIDTTRGLDVIEHFNYNEIRKYFSSADQQFAEDLNKPKPTPLFKELPQAKIIRQEAYNVIKNLSAHVKTGRPIDLKVVTPVVDDVLESVSRNQDALMTLLTIKNRDQYTYMHSVNVSVLMAVLLKSMYFPPEKIKDLTTGAFLHDIGKSQIPIYIINKTAPLTSKEFEIMKRHAEIGLKLLEKTEDISQDIKDIVYQHHERLDGLGYPKGLTEKEISFGAKATAICDIYDAMTNDRSYSNARSSSDVLRYLFELGQQNILDFELVQKFIHAVGVYPIGTLVRLNSGFLGFVVETNKHDPLRPVVRLVYDTRHNMPIPSRDLDLASTVGHLHEIVDTESPLEWNIKPDEFLKAS</sequence>
<dbReference type="PANTHER" id="PTHR43155">
    <property type="entry name" value="CYCLIC DI-GMP PHOSPHODIESTERASE PA4108-RELATED"/>
    <property type="match status" value="1"/>
</dbReference>
<feature type="domain" description="HD-GYP" evidence="1">
    <location>
        <begin position="139"/>
        <end position="335"/>
    </location>
</feature>
<organism evidence="2">
    <name type="scientific">Caldithrix abyssi</name>
    <dbReference type="NCBI Taxonomy" id="187145"/>
    <lineage>
        <taxon>Bacteria</taxon>
        <taxon>Pseudomonadati</taxon>
        <taxon>Calditrichota</taxon>
        <taxon>Calditrichia</taxon>
        <taxon>Calditrichales</taxon>
        <taxon>Calditrichaceae</taxon>
        <taxon>Caldithrix</taxon>
    </lineage>
</organism>
<dbReference type="CDD" id="cd00077">
    <property type="entry name" value="HDc"/>
    <property type="match status" value="1"/>
</dbReference>
<reference evidence="2" key="1">
    <citation type="journal article" date="2020" name="mSystems">
        <title>Genome- and Community-Level Interaction Insights into Carbon Utilization and Element Cycling Functions of Hydrothermarchaeota in Hydrothermal Sediment.</title>
        <authorList>
            <person name="Zhou Z."/>
            <person name="Liu Y."/>
            <person name="Xu W."/>
            <person name="Pan J."/>
            <person name="Luo Z.H."/>
            <person name="Li M."/>
        </authorList>
    </citation>
    <scope>NUCLEOTIDE SEQUENCE [LARGE SCALE GENOMIC DNA]</scope>
    <source>
        <strain evidence="2">HyVt-527</strain>
    </source>
</reference>
<dbReference type="PANTHER" id="PTHR43155:SF2">
    <property type="entry name" value="CYCLIC DI-GMP PHOSPHODIESTERASE PA4108"/>
    <property type="match status" value="1"/>
</dbReference>
<comment type="caution">
    <text evidence="2">The sequence shown here is derived from an EMBL/GenBank/DDBJ whole genome shotgun (WGS) entry which is preliminary data.</text>
</comment>
<proteinExistence type="predicted"/>
<dbReference type="Pfam" id="PF13487">
    <property type="entry name" value="HD_5"/>
    <property type="match status" value="1"/>
</dbReference>
<dbReference type="InterPro" id="IPR006675">
    <property type="entry name" value="HDIG_dom"/>
</dbReference>
<dbReference type="SUPFAM" id="SSF109604">
    <property type="entry name" value="HD-domain/PDEase-like"/>
    <property type="match status" value="1"/>
</dbReference>
<dbReference type="Gene3D" id="1.10.3210.10">
    <property type="entry name" value="Hypothetical protein af1432"/>
    <property type="match status" value="1"/>
</dbReference>
<evidence type="ECO:0000313" key="2">
    <source>
        <dbReference type="EMBL" id="HHJ52569.1"/>
    </source>
</evidence>